<dbReference type="Pfam" id="PF13490">
    <property type="entry name" value="zf-HC2"/>
    <property type="match status" value="1"/>
</dbReference>
<dbReference type="Pfam" id="PF10099">
    <property type="entry name" value="RskA_C"/>
    <property type="match status" value="1"/>
</dbReference>
<evidence type="ECO:0000256" key="4">
    <source>
        <dbReference type="ARBA" id="ARBA00022692"/>
    </source>
</evidence>
<proteinExistence type="predicted"/>
<evidence type="ECO:0000259" key="12">
    <source>
        <dbReference type="Pfam" id="PF10099"/>
    </source>
</evidence>
<keyword evidence="5" id="KW-1133">Transmembrane helix</keyword>
<accession>A0ABN1WWG4</accession>
<evidence type="ECO:0000256" key="5">
    <source>
        <dbReference type="ARBA" id="ARBA00022989"/>
    </source>
</evidence>
<protein>
    <recommendedName>
        <fullName evidence="10">Regulator of SigK</fullName>
    </recommendedName>
    <alternativeName>
        <fullName evidence="9">Sigma-K anti-sigma factor RskA</fullName>
    </alternativeName>
</protein>
<dbReference type="EMBL" id="BAAALF010000193">
    <property type="protein sequence ID" value="GAA1268690.1"/>
    <property type="molecule type" value="Genomic_DNA"/>
</dbReference>
<comment type="caution">
    <text evidence="14">The sequence shown here is derived from an EMBL/GenBank/DDBJ whole genome shotgun (WGS) entry which is preliminary data.</text>
</comment>
<evidence type="ECO:0000256" key="8">
    <source>
        <dbReference type="ARBA" id="ARBA00023163"/>
    </source>
</evidence>
<reference evidence="14 15" key="1">
    <citation type="journal article" date="2019" name="Int. J. Syst. Evol. Microbiol.">
        <title>The Global Catalogue of Microorganisms (GCM) 10K type strain sequencing project: providing services to taxonomists for standard genome sequencing and annotation.</title>
        <authorList>
            <consortium name="The Broad Institute Genomics Platform"/>
            <consortium name="The Broad Institute Genome Sequencing Center for Infectious Disease"/>
            <person name="Wu L."/>
            <person name="Ma J."/>
        </authorList>
    </citation>
    <scope>NUCLEOTIDE SEQUENCE [LARGE SCALE GENOMIC DNA]</scope>
    <source>
        <strain evidence="14 15">JCM 13004</strain>
    </source>
</reference>
<evidence type="ECO:0000256" key="6">
    <source>
        <dbReference type="ARBA" id="ARBA00023015"/>
    </source>
</evidence>
<evidence type="ECO:0000313" key="14">
    <source>
        <dbReference type="EMBL" id="GAA1268690.1"/>
    </source>
</evidence>
<keyword evidence="6" id="KW-0805">Transcription regulation</keyword>
<evidence type="ECO:0000313" key="15">
    <source>
        <dbReference type="Proteomes" id="UP001500037"/>
    </source>
</evidence>
<keyword evidence="7" id="KW-0472">Membrane</keyword>
<feature type="domain" description="Putative zinc-finger" evidence="13">
    <location>
        <begin position="11"/>
        <end position="38"/>
    </location>
</feature>
<evidence type="ECO:0000256" key="10">
    <source>
        <dbReference type="ARBA" id="ARBA00030803"/>
    </source>
</evidence>
<dbReference type="PANTHER" id="PTHR37461:SF1">
    <property type="entry name" value="ANTI-SIGMA-K FACTOR RSKA"/>
    <property type="match status" value="1"/>
</dbReference>
<dbReference type="Gene3D" id="1.10.10.1320">
    <property type="entry name" value="Anti-sigma factor, zinc-finger domain"/>
    <property type="match status" value="1"/>
</dbReference>
<feature type="domain" description="Anti-sigma K factor RskA C-terminal" evidence="12">
    <location>
        <begin position="114"/>
        <end position="252"/>
    </location>
</feature>
<evidence type="ECO:0000259" key="13">
    <source>
        <dbReference type="Pfam" id="PF13490"/>
    </source>
</evidence>
<name>A0ABN1WWG4_9ACTN</name>
<dbReference type="InterPro" id="IPR041916">
    <property type="entry name" value="Anti_sigma_zinc_sf"/>
</dbReference>
<dbReference type="PANTHER" id="PTHR37461">
    <property type="entry name" value="ANTI-SIGMA-K FACTOR RSKA"/>
    <property type="match status" value="1"/>
</dbReference>
<feature type="region of interest" description="Disordered" evidence="11">
    <location>
        <begin position="74"/>
        <end position="104"/>
    </location>
</feature>
<evidence type="ECO:0000256" key="1">
    <source>
        <dbReference type="ARBA" id="ARBA00004167"/>
    </source>
</evidence>
<sequence length="259" mass="26428">MTIAPDLHTLTGAYAAHALPEAERRQFEGHLATCDACAQEVREFTATLARLGAAEALTPPPELKVRVMGRIGSVRQAAPSPSGPGADDGRPMGPDGRPVTGRGRAGRRAARFALAASVALAALLGGIAYQQHDQAHQARSQVAQLQEQQARFSSLLTAPDARTSTASAGAAVGTVVWSPSRGQAGFLASGLPALSEGKTYELWFDDAGTMRPAGLLPASSGALLLSGPVNGAVGVGVTLEPAGGSPHPTSAPMMLLPMT</sequence>
<keyword evidence="4" id="KW-0812">Transmembrane</keyword>
<dbReference type="RefSeq" id="WP_344445889.1">
    <property type="nucleotide sequence ID" value="NZ_BAAALF010000193.1"/>
</dbReference>
<dbReference type="InterPro" id="IPR018764">
    <property type="entry name" value="RskA_C"/>
</dbReference>
<organism evidence="14 15">
    <name type="scientific">Kitasatospora nipponensis</name>
    <dbReference type="NCBI Taxonomy" id="258049"/>
    <lineage>
        <taxon>Bacteria</taxon>
        <taxon>Bacillati</taxon>
        <taxon>Actinomycetota</taxon>
        <taxon>Actinomycetes</taxon>
        <taxon>Kitasatosporales</taxon>
        <taxon>Streptomycetaceae</taxon>
        <taxon>Kitasatospora</taxon>
    </lineage>
</organism>
<comment type="subcellular location">
    <subcellularLocation>
        <location evidence="2">Cell membrane</location>
    </subcellularLocation>
    <subcellularLocation>
        <location evidence="1">Membrane</location>
        <topology evidence="1">Single-pass membrane protein</topology>
    </subcellularLocation>
</comment>
<gene>
    <name evidence="14" type="ORF">GCM10009665_66660</name>
</gene>
<evidence type="ECO:0000256" key="3">
    <source>
        <dbReference type="ARBA" id="ARBA00022475"/>
    </source>
</evidence>
<dbReference type="InterPro" id="IPR027383">
    <property type="entry name" value="Znf_put"/>
</dbReference>
<evidence type="ECO:0000256" key="7">
    <source>
        <dbReference type="ARBA" id="ARBA00023136"/>
    </source>
</evidence>
<evidence type="ECO:0000256" key="2">
    <source>
        <dbReference type="ARBA" id="ARBA00004236"/>
    </source>
</evidence>
<evidence type="ECO:0000256" key="9">
    <source>
        <dbReference type="ARBA" id="ARBA00029829"/>
    </source>
</evidence>
<keyword evidence="15" id="KW-1185">Reference proteome</keyword>
<dbReference type="Proteomes" id="UP001500037">
    <property type="component" value="Unassembled WGS sequence"/>
</dbReference>
<evidence type="ECO:0000256" key="11">
    <source>
        <dbReference type="SAM" id="MobiDB-lite"/>
    </source>
</evidence>
<keyword evidence="8" id="KW-0804">Transcription</keyword>
<keyword evidence="3" id="KW-1003">Cell membrane</keyword>
<dbReference type="InterPro" id="IPR051474">
    <property type="entry name" value="Anti-sigma-K/W_factor"/>
</dbReference>